<evidence type="ECO:0000256" key="1">
    <source>
        <dbReference type="SAM" id="SignalP"/>
    </source>
</evidence>
<dbReference type="PROSITE" id="PS51257">
    <property type="entry name" value="PROKAR_LIPOPROTEIN"/>
    <property type="match status" value="1"/>
</dbReference>
<reference evidence="3 5" key="1">
    <citation type="submission" date="2016-12" db="EMBL/GenBank/DDBJ databases">
        <title>Draft genome sequence of Roseomonas mucosa strain AU37, isolated from a peripheral intravenous catheter.</title>
        <authorList>
            <person name="Choudhury M.A."/>
            <person name="Sidjabat H.E."/>
            <person name="Wailan A.M."/>
            <person name="Zhang L."/>
            <person name="Marsh N.M."/>
            <person name="Rickard C.M."/>
            <person name="Davies M."/>
            <person name="Mcmillan D.J."/>
        </authorList>
    </citation>
    <scope>NUCLEOTIDE SEQUENCE [LARGE SCALE GENOMIC DNA]</scope>
    <source>
        <strain evidence="3 5">SAVE376</strain>
    </source>
</reference>
<dbReference type="RefSeq" id="WP_019459788.1">
    <property type="nucleotide sequence ID" value="NZ_AP031462.1"/>
</dbReference>
<protein>
    <submittedName>
        <fullName evidence="4">Uncharacterized protein conserved in bacteria</fullName>
    </submittedName>
</protein>
<dbReference type="STRING" id="207340.APZ41_000720"/>
<organism evidence="3 5">
    <name type="scientific">Roseomonas mucosa</name>
    <dbReference type="NCBI Taxonomy" id="207340"/>
    <lineage>
        <taxon>Bacteria</taxon>
        <taxon>Pseudomonadati</taxon>
        <taxon>Pseudomonadota</taxon>
        <taxon>Alphaproteobacteria</taxon>
        <taxon>Acetobacterales</taxon>
        <taxon>Roseomonadaceae</taxon>
        <taxon>Roseomonas</taxon>
    </lineage>
</organism>
<dbReference type="AlphaFoldDB" id="A0A1S8D9S7"/>
<evidence type="ECO:0000313" key="4">
    <source>
        <dbReference type="EMBL" id="SUE40868.1"/>
    </source>
</evidence>
<dbReference type="EMBL" id="UGVN01000001">
    <property type="protein sequence ID" value="SUE40868.1"/>
    <property type="molecule type" value="Genomic_DNA"/>
</dbReference>
<dbReference type="InterPro" id="IPR019262">
    <property type="entry name" value="DUF2272"/>
</dbReference>
<proteinExistence type="predicted"/>
<reference evidence="4 6" key="2">
    <citation type="submission" date="2018-06" db="EMBL/GenBank/DDBJ databases">
        <authorList>
            <consortium name="Pathogen Informatics"/>
            <person name="Doyle S."/>
        </authorList>
    </citation>
    <scope>NUCLEOTIDE SEQUENCE [LARGE SCALE GENOMIC DNA]</scope>
    <source>
        <strain evidence="4 6">NCTC13291</strain>
    </source>
</reference>
<feature type="signal peptide" evidence="1">
    <location>
        <begin position="1"/>
        <end position="28"/>
    </location>
</feature>
<evidence type="ECO:0000313" key="5">
    <source>
        <dbReference type="Proteomes" id="UP000054844"/>
    </source>
</evidence>
<feature type="domain" description="DUF2272" evidence="2">
    <location>
        <begin position="91"/>
        <end position="258"/>
    </location>
</feature>
<gene>
    <name evidence="3" type="ORF">APZ41_000720</name>
    <name evidence="4" type="ORF">NCTC13291_02441</name>
</gene>
<dbReference type="Pfam" id="PF10030">
    <property type="entry name" value="DUF2272"/>
    <property type="match status" value="1"/>
</dbReference>
<dbReference type="GeneID" id="99633484"/>
<dbReference type="Proteomes" id="UP000254919">
    <property type="component" value="Unassembled WGS sequence"/>
</dbReference>
<keyword evidence="5" id="KW-1185">Reference proteome</keyword>
<feature type="chain" id="PRO_5033282390" evidence="1">
    <location>
        <begin position="29"/>
        <end position="299"/>
    </location>
</feature>
<name>A0A1S8D9S7_9PROT</name>
<sequence length="299" mass="32383">MRLSAPSASAGRRVHALLLALWPTALLAACATPPQATARFREPPLSYPPSTRERIVRFALTEWQDWGGYVTTPGEKHPPSKAPGPESAIANFPRVLAYWRAVEEDRPVIDRNRDRYAAALQGAATAPWREPAWSAAFISWVMRSAGVDQREFAGNAAHSFYLDAILADARDFPAQAPFVPHSIGDYAPAPGDLVCGDRSRRPLTDWRERLAEIGQFRAMHCDIVVRVGPFVAEAVGGNVEDAVTMTRFPTDASGRLLPRPAGEPVLFGVIEDRIGRLPPFGAAIPIPANPPASIGAPVS</sequence>
<keyword evidence="1" id="KW-0732">Signal</keyword>
<dbReference type="OrthoDB" id="8836344at2"/>
<dbReference type="EMBL" id="LLWF02000001">
    <property type="protein sequence ID" value="ONH85133.1"/>
    <property type="molecule type" value="Genomic_DNA"/>
</dbReference>
<evidence type="ECO:0000259" key="2">
    <source>
        <dbReference type="Pfam" id="PF10030"/>
    </source>
</evidence>
<accession>A0A1S8D9S7</accession>
<dbReference type="Proteomes" id="UP000054844">
    <property type="component" value="Unassembled WGS sequence"/>
</dbReference>
<evidence type="ECO:0000313" key="3">
    <source>
        <dbReference type="EMBL" id="ONH85133.1"/>
    </source>
</evidence>
<evidence type="ECO:0000313" key="6">
    <source>
        <dbReference type="Proteomes" id="UP000254919"/>
    </source>
</evidence>